<sequence length="56" mass="6217">MARFLSAIVLFGLSLFSVQAMPLFDADLAASPLLYDVRLSYRAAPRMVSDKQARLI</sequence>
<dbReference type="Proteomes" id="UP000077315">
    <property type="component" value="Unassembled WGS sequence"/>
</dbReference>
<name>A0A167KR21_PHYB8</name>
<keyword evidence="3" id="KW-1185">Reference proteome</keyword>
<dbReference type="RefSeq" id="XP_018286717.1">
    <property type="nucleotide sequence ID" value="XM_018438724.1"/>
</dbReference>
<dbReference type="AlphaFoldDB" id="A0A167KR21"/>
<evidence type="ECO:0000313" key="3">
    <source>
        <dbReference type="Proteomes" id="UP000077315"/>
    </source>
</evidence>
<dbReference type="EMBL" id="KV440994">
    <property type="protein sequence ID" value="OAD68677.1"/>
    <property type="molecule type" value="Genomic_DNA"/>
</dbReference>
<feature type="signal peptide" evidence="1">
    <location>
        <begin position="1"/>
        <end position="20"/>
    </location>
</feature>
<feature type="chain" id="PRO_5007889475" evidence="1">
    <location>
        <begin position="21"/>
        <end position="56"/>
    </location>
</feature>
<dbReference type="OrthoDB" id="2287551at2759"/>
<protein>
    <submittedName>
        <fullName evidence="2">Uncharacterized protein</fullName>
    </submittedName>
</protein>
<evidence type="ECO:0000313" key="2">
    <source>
        <dbReference type="EMBL" id="OAD68677.1"/>
    </source>
</evidence>
<dbReference type="VEuPathDB" id="FungiDB:PHYBLDRAFT_183154"/>
<gene>
    <name evidence="2" type="ORF">PHYBLDRAFT_183154</name>
</gene>
<evidence type="ECO:0000256" key="1">
    <source>
        <dbReference type="SAM" id="SignalP"/>
    </source>
</evidence>
<dbReference type="InParanoid" id="A0A167KR21"/>
<reference evidence="3" key="1">
    <citation type="submission" date="2015-06" db="EMBL/GenBank/DDBJ databases">
        <title>Expansion of signal transduction pathways in fungi by whole-genome duplication.</title>
        <authorList>
            <consortium name="DOE Joint Genome Institute"/>
            <person name="Corrochano L.M."/>
            <person name="Kuo A."/>
            <person name="Marcet-Houben M."/>
            <person name="Polaino S."/>
            <person name="Salamov A."/>
            <person name="Villalobos J.M."/>
            <person name="Alvarez M.I."/>
            <person name="Avalos J."/>
            <person name="Benito E.P."/>
            <person name="Benoit I."/>
            <person name="Burger G."/>
            <person name="Camino L.P."/>
            <person name="Canovas D."/>
            <person name="Cerda-Olmedo E."/>
            <person name="Cheng J.-F."/>
            <person name="Dominguez A."/>
            <person name="Elias M."/>
            <person name="Eslava A.P."/>
            <person name="Glaser F."/>
            <person name="Grimwood J."/>
            <person name="Gutierrez G."/>
            <person name="Heitman J."/>
            <person name="Henrissat B."/>
            <person name="Iturriaga E.A."/>
            <person name="Lang B.F."/>
            <person name="Lavin J.L."/>
            <person name="Lee S."/>
            <person name="Li W."/>
            <person name="Lindquist E."/>
            <person name="Lopez-Garcia S."/>
            <person name="Luque E.M."/>
            <person name="Marcos A.T."/>
            <person name="Martin J."/>
            <person name="McCluskey K."/>
            <person name="Medina H.R."/>
            <person name="Miralles-Duran A."/>
            <person name="Miyazaki A."/>
            <person name="Munoz-Torres E."/>
            <person name="Oguiza J.A."/>
            <person name="Ohm R."/>
            <person name="Olmedo M."/>
            <person name="Orejas M."/>
            <person name="Ortiz-Castellanos L."/>
            <person name="Pisabarro A.G."/>
            <person name="Rodriguez-Romero J."/>
            <person name="Ruiz-Herrera J."/>
            <person name="Ruiz-Vazquez R."/>
            <person name="Sanz C."/>
            <person name="Schackwitz W."/>
            <person name="Schmutz J."/>
            <person name="Shahriari M."/>
            <person name="Shelest E."/>
            <person name="Silva-Franco F."/>
            <person name="Soanes D."/>
            <person name="Syed K."/>
            <person name="Tagua V.G."/>
            <person name="Talbot N.J."/>
            <person name="Thon M."/>
            <person name="De vries R.P."/>
            <person name="Wiebenga A."/>
            <person name="Yadav J.S."/>
            <person name="Braun E.L."/>
            <person name="Baker S."/>
            <person name="Garre V."/>
            <person name="Horwitz B."/>
            <person name="Torres-Martinez S."/>
            <person name="Idnurm A."/>
            <person name="Herrera-Estrella A."/>
            <person name="Gabaldon T."/>
            <person name="Grigoriev I.V."/>
        </authorList>
    </citation>
    <scope>NUCLEOTIDE SEQUENCE [LARGE SCALE GENOMIC DNA]</scope>
    <source>
        <strain evidence="3">NRRL 1555(-)</strain>
    </source>
</reference>
<keyword evidence="1" id="KW-0732">Signal</keyword>
<accession>A0A167KR21</accession>
<dbReference type="GeneID" id="28999630"/>
<proteinExistence type="predicted"/>
<organism evidence="2 3">
    <name type="scientific">Phycomyces blakesleeanus (strain ATCC 8743b / DSM 1359 / FGSC 10004 / NBRC 33097 / NRRL 1555)</name>
    <dbReference type="NCBI Taxonomy" id="763407"/>
    <lineage>
        <taxon>Eukaryota</taxon>
        <taxon>Fungi</taxon>
        <taxon>Fungi incertae sedis</taxon>
        <taxon>Mucoromycota</taxon>
        <taxon>Mucoromycotina</taxon>
        <taxon>Mucoromycetes</taxon>
        <taxon>Mucorales</taxon>
        <taxon>Phycomycetaceae</taxon>
        <taxon>Phycomyces</taxon>
    </lineage>
</organism>